<evidence type="ECO:0000313" key="9">
    <source>
        <dbReference type="Proteomes" id="UP001049176"/>
    </source>
</evidence>
<dbReference type="GO" id="GO:0005666">
    <property type="term" value="C:RNA polymerase III complex"/>
    <property type="evidence" value="ECO:0007669"/>
    <property type="project" value="TreeGrafter"/>
</dbReference>
<dbReference type="NCBIfam" id="NF003089">
    <property type="entry name" value="PRK04016.1"/>
    <property type="match status" value="1"/>
</dbReference>
<comment type="caution">
    <text evidence="8">The sequence shown here is derived from an EMBL/GenBank/DDBJ whole genome shotgun (WGS) entry which is preliminary data.</text>
</comment>
<name>A0A9P7S4U2_9AGAR</name>
<protein>
    <recommendedName>
        <fullName evidence="2">DNA-directed RNA polymerases I, II, and III subunit RPABC5</fullName>
    </recommendedName>
</protein>
<dbReference type="RefSeq" id="XP_043011216.1">
    <property type="nucleotide sequence ID" value="XM_043150131.1"/>
</dbReference>
<evidence type="ECO:0000256" key="7">
    <source>
        <dbReference type="ARBA" id="ARBA00025720"/>
    </source>
</evidence>
<dbReference type="GeneID" id="66074639"/>
<keyword evidence="4" id="KW-0479">Metal-binding</keyword>
<dbReference type="PROSITE" id="PS01112">
    <property type="entry name" value="RNA_POL_N_8KD"/>
    <property type="match status" value="1"/>
</dbReference>
<comment type="subcellular location">
    <subcellularLocation>
        <location evidence="1">Nucleus</location>
    </subcellularLocation>
</comment>
<evidence type="ECO:0000313" key="8">
    <source>
        <dbReference type="EMBL" id="KAG7094746.1"/>
    </source>
</evidence>
<evidence type="ECO:0000256" key="3">
    <source>
        <dbReference type="ARBA" id="ARBA00022478"/>
    </source>
</evidence>
<evidence type="ECO:0000256" key="5">
    <source>
        <dbReference type="ARBA" id="ARBA00022833"/>
    </source>
</evidence>
<dbReference type="InterPro" id="IPR023580">
    <property type="entry name" value="RNA_pol_su_RPB10"/>
</dbReference>
<reference evidence="8" key="1">
    <citation type="journal article" date="2021" name="Genome Biol. Evol.">
        <title>The assembled and annotated genome of the fairy-ring fungus Marasmius oreades.</title>
        <authorList>
            <person name="Hiltunen M."/>
            <person name="Ament-Velasquez S.L."/>
            <person name="Johannesson H."/>
        </authorList>
    </citation>
    <scope>NUCLEOTIDE SEQUENCE</scope>
    <source>
        <strain evidence="8">03SP1</strain>
    </source>
</reference>
<dbReference type="HAMAP" id="MF_00250">
    <property type="entry name" value="RNApol_arch_Rpo10"/>
    <property type="match status" value="1"/>
</dbReference>
<accession>A0A9P7S4U2</accession>
<dbReference type="GO" id="GO:0003677">
    <property type="term" value="F:DNA binding"/>
    <property type="evidence" value="ECO:0007669"/>
    <property type="project" value="InterPro"/>
</dbReference>
<keyword evidence="5" id="KW-0862">Zinc</keyword>
<dbReference type="Gene3D" id="1.10.10.60">
    <property type="entry name" value="Homeodomain-like"/>
    <property type="match status" value="1"/>
</dbReference>
<evidence type="ECO:0000256" key="4">
    <source>
        <dbReference type="ARBA" id="ARBA00022723"/>
    </source>
</evidence>
<dbReference type="InterPro" id="IPR020789">
    <property type="entry name" value="RNA_pol_suN_Zn-BS"/>
</dbReference>
<dbReference type="OrthoDB" id="10258858at2759"/>
<dbReference type="PANTHER" id="PTHR23431:SF3">
    <property type="entry name" value="DNA-DIRECTED RNA POLYMERASES I, II, AND III SUBUNIT RPABC5"/>
    <property type="match status" value="1"/>
</dbReference>
<evidence type="ECO:0000256" key="6">
    <source>
        <dbReference type="ARBA" id="ARBA00023163"/>
    </source>
</evidence>
<keyword evidence="6" id="KW-0804">Transcription</keyword>
<keyword evidence="9" id="KW-1185">Reference proteome</keyword>
<dbReference type="PANTHER" id="PTHR23431">
    <property type="entry name" value="DNA-DIRECTED RNA POLYMERASES I, II, AND III SUBUNIT RPABC5 FAMILY MEMBER"/>
    <property type="match status" value="1"/>
</dbReference>
<dbReference type="KEGG" id="more:E1B28_005563"/>
<dbReference type="GO" id="GO:0006360">
    <property type="term" value="P:transcription by RNA polymerase I"/>
    <property type="evidence" value="ECO:0007669"/>
    <property type="project" value="TreeGrafter"/>
</dbReference>
<evidence type="ECO:0000256" key="1">
    <source>
        <dbReference type="ARBA" id="ARBA00004123"/>
    </source>
</evidence>
<evidence type="ECO:0000256" key="2">
    <source>
        <dbReference type="ARBA" id="ARBA00020813"/>
    </source>
</evidence>
<dbReference type="Proteomes" id="UP001049176">
    <property type="component" value="Chromosome 3"/>
</dbReference>
<keyword evidence="3" id="KW-0240">DNA-directed RNA polymerase</keyword>
<dbReference type="GO" id="GO:0005665">
    <property type="term" value="C:RNA polymerase II, core complex"/>
    <property type="evidence" value="ECO:0007669"/>
    <property type="project" value="TreeGrafter"/>
</dbReference>
<dbReference type="GO" id="GO:0008270">
    <property type="term" value="F:zinc ion binding"/>
    <property type="evidence" value="ECO:0007669"/>
    <property type="project" value="InterPro"/>
</dbReference>
<dbReference type="EMBL" id="CM032183">
    <property type="protein sequence ID" value="KAG7094746.1"/>
    <property type="molecule type" value="Genomic_DNA"/>
</dbReference>
<dbReference type="FunFam" id="1.10.10.60:FF:000024">
    <property type="entry name" value="DNA-directed RNA polymerases I, II, and III subunit"/>
    <property type="match status" value="1"/>
</dbReference>
<dbReference type="GO" id="GO:0005736">
    <property type="term" value="C:RNA polymerase I complex"/>
    <property type="evidence" value="ECO:0007669"/>
    <property type="project" value="TreeGrafter"/>
</dbReference>
<dbReference type="AlphaFoldDB" id="A0A9P7S4U2"/>
<comment type="similarity">
    <text evidence="7">Belongs to the archaeal Rpo10/eukaryotic RPB10 RNA polymerase subunit family.</text>
</comment>
<dbReference type="Pfam" id="PF01194">
    <property type="entry name" value="RNA_pol_N"/>
    <property type="match status" value="1"/>
</dbReference>
<proteinExistence type="inferred from homology"/>
<gene>
    <name evidence="8" type="ORF">E1B28_005563</name>
</gene>
<organism evidence="8 9">
    <name type="scientific">Marasmius oreades</name>
    <name type="common">fairy-ring Marasmius</name>
    <dbReference type="NCBI Taxonomy" id="181124"/>
    <lineage>
        <taxon>Eukaryota</taxon>
        <taxon>Fungi</taxon>
        <taxon>Dikarya</taxon>
        <taxon>Basidiomycota</taxon>
        <taxon>Agaricomycotina</taxon>
        <taxon>Agaricomycetes</taxon>
        <taxon>Agaricomycetidae</taxon>
        <taxon>Agaricales</taxon>
        <taxon>Marasmiineae</taxon>
        <taxon>Marasmiaceae</taxon>
        <taxon>Marasmius</taxon>
    </lineage>
</organism>
<dbReference type="InterPro" id="IPR000268">
    <property type="entry name" value="RPABC5/Rpb10"/>
</dbReference>
<sequence length="129" mass="14620">MHIIEFALRARTEDVMSTVYQSRAQQIPVAIRGLGIFAPAPCPGLSSTFNYYSSCTSMIIPVRCFSCGKVVGDKWNAYLDLLGKDVSEGDALDELQLKRYCCRRMVLTHVDLIEKLLHYNPMERSKEKV</sequence>
<dbReference type="GO" id="GO:0003899">
    <property type="term" value="F:DNA-directed RNA polymerase activity"/>
    <property type="evidence" value="ECO:0007669"/>
    <property type="project" value="InterPro"/>
</dbReference>
<dbReference type="GO" id="GO:0042797">
    <property type="term" value="P:tRNA transcription by RNA polymerase III"/>
    <property type="evidence" value="ECO:0007669"/>
    <property type="project" value="TreeGrafter"/>
</dbReference>
<dbReference type="GO" id="GO:0006366">
    <property type="term" value="P:transcription by RNA polymerase II"/>
    <property type="evidence" value="ECO:0007669"/>
    <property type="project" value="TreeGrafter"/>
</dbReference>
<dbReference type="SUPFAM" id="SSF46924">
    <property type="entry name" value="RNA polymerase subunit RPB10"/>
    <property type="match status" value="1"/>
</dbReference>